<evidence type="ECO:0000259" key="1">
    <source>
        <dbReference type="Pfam" id="PF00117"/>
    </source>
</evidence>
<gene>
    <name evidence="2" type="ORF">FSB73_13730</name>
</gene>
<dbReference type="GO" id="GO:0016740">
    <property type="term" value="F:transferase activity"/>
    <property type="evidence" value="ECO:0007669"/>
    <property type="project" value="UniProtKB-KW"/>
</dbReference>
<dbReference type="AlphaFoldDB" id="A0A5B8VNU6"/>
<dbReference type="OrthoDB" id="9807137at2"/>
<dbReference type="GO" id="GO:0005829">
    <property type="term" value="C:cytosol"/>
    <property type="evidence" value="ECO:0007669"/>
    <property type="project" value="TreeGrafter"/>
</dbReference>
<dbReference type="PANTHER" id="PTHR42695:SF5">
    <property type="entry name" value="GLUTAMINE AMIDOTRANSFERASE YLR126C-RELATED"/>
    <property type="match status" value="1"/>
</dbReference>
<dbReference type="EMBL" id="CP042434">
    <property type="protein sequence ID" value="QEC72582.1"/>
    <property type="molecule type" value="Genomic_DNA"/>
</dbReference>
<dbReference type="RefSeq" id="WP_146783266.1">
    <property type="nucleotide sequence ID" value="NZ_CP042434.1"/>
</dbReference>
<sequence length="254" mass="28041">MSKTTAKKAHYLQHVDFEGLGFIETWLVAQGFTVTATRFYGPPYTLPDPADIDLLIVMGGPMGIYDELTYIWLKEEKAFIHACIAAGVKMLGICLGAQLIADCLGARVHPAPYKEIGWFGVQNTLPLPDMADGPAHWVTSLFETKPVVFHWHGDQFDLPAGCVNLLKSTANTNQAFVLADQVIGLQFHLEVTKESLAFMLEKGREELSSEGDLRADLPYVQSAVAISASSHHIENCNQLLTMLLNRWLLGTIDI</sequence>
<dbReference type="CDD" id="cd01741">
    <property type="entry name" value="GATase1_1"/>
    <property type="match status" value="1"/>
</dbReference>
<dbReference type="Gene3D" id="3.40.50.880">
    <property type="match status" value="1"/>
</dbReference>
<keyword evidence="3" id="KW-1185">Reference proteome</keyword>
<protein>
    <submittedName>
        <fullName evidence="2">Amidotransferase</fullName>
    </submittedName>
</protein>
<evidence type="ECO:0000313" key="3">
    <source>
        <dbReference type="Proteomes" id="UP000321291"/>
    </source>
</evidence>
<organism evidence="2 3">
    <name type="scientific">Arachidicoccus ginsenosidivorans</name>
    <dbReference type="NCBI Taxonomy" id="496057"/>
    <lineage>
        <taxon>Bacteria</taxon>
        <taxon>Pseudomonadati</taxon>
        <taxon>Bacteroidota</taxon>
        <taxon>Chitinophagia</taxon>
        <taxon>Chitinophagales</taxon>
        <taxon>Chitinophagaceae</taxon>
        <taxon>Arachidicoccus</taxon>
    </lineage>
</organism>
<feature type="domain" description="Glutamine amidotransferase" evidence="1">
    <location>
        <begin position="49"/>
        <end position="194"/>
    </location>
</feature>
<dbReference type="SUPFAM" id="SSF52317">
    <property type="entry name" value="Class I glutamine amidotransferase-like"/>
    <property type="match status" value="1"/>
</dbReference>
<name>A0A5B8VNU6_9BACT</name>
<dbReference type="InterPro" id="IPR044992">
    <property type="entry name" value="ChyE-like"/>
</dbReference>
<dbReference type="InterPro" id="IPR029062">
    <property type="entry name" value="Class_I_gatase-like"/>
</dbReference>
<evidence type="ECO:0000313" key="2">
    <source>
        <dbReference type="EMBL" id="QEC72582.1"/>
    </source>
</evidence>
<dbReference type="Proteomes" id="UP000321291">
    <property type="component" value="Chromosome"/>
</dbReference>
<reference evidence="2 3" key="1">
    <citation type="journal article" date="2017" name="Int. J. Syst. Evol. Microbiol.">
        <title>Arachidicoccus ginsenosidivorans sp. nov., with ginsenoside-converting activity isolated from ginseng cultivating soil.</title>
        <authorList>
            <person name="Siddiqi M.Z."/>
            <person name="Aslam Z."/>
            <person name="Im W.T."/>
        </authorList>
    </citation>
    <scope>NUCLEOTIDE SEQUENCE [LARGE SCALE GENOMIC DNA]</scope>
    <source>
        <strain evidence="2 3">Gsoil 809</strain>
    </source>
</reference>
<dbReference type="PANTHER" id="PTHR42695">
    <property type="entry name" value="GLUTAMINE AMIDOTRANSFERASE YLR126C-RELATED"/>
    <property type="match status" value="1"/>
</dbReference>
<dbReference type="Pfam" id="PF00117">
    <property type="entry name" value="GATase"/>
    <property type="match status" value="1"/>
</dbReference>
<keyword evidence="2" id="KW-0808">Transferase</keyword>
<proteinExistence type="predicted"/>
<dbReference type="InterPro" id="IPR017926">
    <property type="entry name" value="GATASE"/>
</dbReference>
<dbReference type="PROSITE" id="PS51273">
    <property type="entry name" value="GATASE_TYPE_1"/>
    <property type="match status" value="1"/>
</dbReference>
<accession>A0A5B8VNU6</accession>
<dbReference type="KEGG" id="agi:FSB73_13730"/>
<dbReference type="FunFam" id="3.40.50.880:FF:000033">
    <property type="entry name" value="Glutamine amidotransferase class-I"/>
    <property type="match status" value="1"/>
</dbReference>